<dbReference type="Proteomes" id="UP000489600">
    <property type="component" value="Unassembled WGS sequence"/>
</dbReference>
<reference evidence="1" key="1">
    <citation type="submission" date="2019-07" db="EMBL/GenBank/DDBJ databases">
        <authorList>
            <person name="Dittberner H."/>
        </authorList>
    </citation>
    <scope>NUCLEOTIDE SEQUENCE [LARGE SCALE GENOMIC DNA]</scope>
</reference>
<dbReference type="AlphaFoldDB" id="A0A565CCS5"/>
<dbReference type="OrthoDB" id="153872at2759"/>
<protein>
    <submittedName>
        <fullName evidence="1">Uncharacterized protein</fullName>
    </submittedName>
</protein>
<dbReference type="PANTHER" id="PTHR31874:SF51">
    <property type="entry name" value="CCT DOMAIN-CONTAINING PROTEIN"/>
    <property type="match status" value="1"/>
</dbReference>
<proteinExistence type="predicted"/>
<dbReference type="InterPro" id="IPR052453">
    <property type="entry name" value="CONSTANS-like_ZF"/>
</dbReference>
<organism evidence="1 2">
    <name type="scientific">Arabis nemorensis</name>
    <dbReference type="NCBI Taxonomy" id="586526"/>
    <lineage>
        <taxon>Eukaryota</taxon>
        <taxon>Viridiplantae</taxon>
        <taxon>Streptophyta</taxon>
        <taxon>Embryophyta</taxon>
        <taxon>Tracheophyta</taxon>
        <taxon>Spermatophyta</taxon>
        <taxon>Magnoliopsida</taxon>
        <taxon>eudicotyledons</taxon>
        <taxon>Gunneridae</taxon>
        <taxon>Pentapetalae</taxon>
        <taxon>rosids</taxon>
        <taxon>malvids</taxon>
        <taxon>Brassicales</taxon>
        <taxon>Brassicaceae</taxon>
        <taxon>Arabideae</taxon>
        <taxon>Arabis</taxon>
    </lineage>
</organism>
<dbReference type="EMBL" id="CABITT030000007">
    <property type="protein sequence ID" value="VVB11453.1"/>
    <property type="molecule type" value="Genomic_DNA"/>
</dbReference>
<evidence type="ECO:0000313" key="1">
    <source>
        <dbReference type="EMBL" id="VVB11453.1"/>
    </source>
</evidence>
<name>A0A565CCS5_9BRAS</name>
<sequence length="241" mass="27570">MSWSPSPLFAISTRRPRTRRKRPNQTYDEAAALLSTAYPTIFSSSSSNTKHKSVEISSGYDDASSHLLVPFQESDFLFNPSVLMKSEYHLFEHHDDKEVNLGSDEWEAANWFGIFNEEIEQGIDSFMGNIESARSCHQSIGRLVEMIRNPFSMGLRNALRENDDTNLCRFPTVQFEQISPSEQISPLLKLDYDGVLEAWSDKDSPFSDNILASDLHVHLLYPLISLSRPWIIHISTFFFVD</sequence>
<evidence type="ECO:0000313" key="2">
    <source>
        <dbReference type="Proteomes" id="UP000489600"/>
    </source>
</evidence>
<dbReference type="GO" id="GO:0006355">
    <property type="term" value="P:regulation of DNA-templated transcription"/>
    <property type="evidence" value="ECO:0007669"/>
    <property type="project" value="TreeGrafter"/>
</dbReference>
<dbReference type="GO" id="GO:0005634">
    <property type="term" value="C:nucleus"/>
    <property type="evidence" value="ECO:0007669"/>
    <property type="project" value="TreeGrafter"/>
</dbReference>
<gene>
    <name evidence="1" type="ORF">ANE_LOCUS21897</name>
</gene>
<keyword evidence="2" id="KW-1185">Reference proteome</keyword>
<comment type="caution">
    <text evidence="1">The sequence shown here is derived from an EMBL/GenBank/DDBJ whole genome shotgun (WGS) entry which is preliminary data.</text>
</comment>
<accession>A0A565CCS5</accession>
<dbReference type="PANTHER" id="PTHR31874">
    <property type="entry name" value="CCT MOTIF FAMILY PROTEIN, EXPRESSED"/>
    <property type="match status" value="1"/>
</dbReference>